<dbReference type="Pfam" id="PF11227">
    <property type="entry name" value="DUF3025"/>
    <property type="match status" value="1"/>
</dbReference>
<proteinExistence type="predicted"/>
<sequence length="290" mass="33538">MKKFTPPETFDAKLLSGGAFEHLNRIFNLNEHENWPTFDWLNALASIANCNGNTLEFVPDAQLQDETRYYEQIIFETGAVPTREQNWHDLFGAMIWCLFPKTKALLNKQHIIEIDKHGLKQRSKHRNALTLFDECGVVLAMTDNRFAEQLKNHCWVDAFVTQRASWDKEIKAFIFGHANYEMLTQPFIGLTGKALCIEVEEAFFKLDLRAQYEYLDTRLVDMIDQGGVLNDNTQLSPLPLLGVPNWWDANQSIEFYHNTDYFRAKRRNTHDRSQGVAKTLQTDQSTSTKG</sequence>
<dbReference type="Proteomes" id="UP000179786">
    <property type="component" value="Unassembled WGS sequence"/>
</dbReference>
<reference evidence="2 3" key="1">
    <citation type="submission" date="2016-09" db="EMBL/GenBank/DDBJ databases">
        <title>Pseudoalteromonas amylolytica sp. nov., isolated from the surface seawater.</title>
        <authorList>
            <person name="Wu Y.-H."/>
            <person name="Cheng H."/>
            <person name="Jin X.-B."/>
            <person name="Wang C.-S."/>
            <person name="Xu X.-W."/>
        </authorList>
    </citation>
    <scope>NUCLEOTIDE SEQUENCE [LARGE SCALE GENOMIC DNA]</scope>
    <source>
        <strain evidence="2 3">JW1</strain>
    </source>
</reference>
<gene>
    <name evidence="2" type="ORF">BET10_11675</name>
</gene>
<evidence type="ECO:0000256" key="1">
    <source>
        <dbReference type="SAM" id="MobiDB-lite"/>
    </source>
</evidence>
<accession>A0A1S1MWS2</accession>
<dbReference type="OrthoDB" id="5292474at2"/>
<feature type="region of interest" description="Disordered" evidence="1">
    <location>
        <begin position="267"/>
        <end position="290"/>
    </location>
</feature>
<dbReference type="EMBL" id="MKJU01000025">
    <property type="protein sequence ID" value="OHU91463.1"/>
    <property type="molecule type" value="Genomic_DNA"/>
</dbReference>
<dbReference type="AlphaFoldDB" id="A0A1S1MWS2"/>
<dbReference type="STRING" id="1859457.BET10_11675"/>
<dbReference type="RefSeq" id="WP_070985378.1">
    <property type="nucleotide sequence ID" value="NZ_MKJU01000025.1"/>
</dbReference>
<comment type="caution">
    <text evidence="2">The sequence shown here is derived from an EMBL/GenBank/DDBJ whole genome shotgun (WGS) entry which is preliminary data.</text>
</comment>
<dbReference type="InterPro" id="IPR021390">
    <property type="entry name" value="DUF3025"/>
</dbReference>
<name>A0A1S1MWS2_9GAMM</name>
<protein>
    <recommendedName>
        <fullName evidence="4">DUF3025 domain-containing protein</fullName>
    </recommendedName>
</protein>
<keyword evidence="3" id="KW-1185">Reference proteome</keyword>
<evidence type="ECO:0008006" key="4">
    <source>
        <dbReference type="Google" id="ProtNLM"/>
    </source>
</evidence>
<feature type="compositionally biased region" description="Polar residues" evidence="1">
    <location>
        <begin position="279"/>
        <end position="290"/>
    </location>
</feature>
<evidence type="ECO:0000313" key="2">
    <source>
        <dbReference type="EMBL" id="OHU91463.1"/>
    </source>
</evidence>
<evidence type="ECO:0000313" key="3">
    <source>
        <dbReference type="Proteomes" id="UP000179786"/>
    </source>
</evidence>
<organism evidence="2 3">
    <name type="scientific">Pseudoalteromonas amylolytica</name>
    <dbReference type="NCBI Taxonomy" id="1859457"/>
    <lineage>
        <taxon>Bacteria</taxon>
        <taxon>Pseudomonadati</taxon>
        <taxon>Pseudomonadota</taxon>
        <taxon>Gammaproteobacteria</taxon>
        <taxon>Alteromonadales</taxon>
        <taxon>Pseudoalteromonadaceae</taxon>
        <taxon>Pseudoalteromonas</taxon>
    </lineage>
</organism>